<comment type="similarity">
    <text evidence="1 13">Belongs to the globin family.</text>
</comment>
<feature type="domain" description="Globin" evidence="14">
    <location>
        <begin position="1"/>
        <end position="50"/>
    </location>
</feature>
<dbReference type="GO" id="GO:0005344">
    <property type="term" value="F:oxygen carrier activity"/>
    <property type="evidence" value="ECO:0007669"/>
    <property type="project" value="UniProtKB-KW"/>
</dbReference>
<dbReference type="InterPro" id="IPR012292">
    <property type="entry name" value="Globin/Proto"/>
</dbReference>
<keyword evidence="4" id="KW-0479">Metal-binding</keyword>
<dbReference type="EMBL" id="AHAT01000466">
    <property type="status" value="NOT_ANNOTATED_CDS"/>
    <property type="molecule type" value="Genomic_DNA"/>
</dbReference>
<comment type="catalytic activity">
    <reaction evidence="12">
        <text>H2O2 + AH2 = A + 2 H2O</text>
        <dbReference type="Rhea" id="RHEA:30275"/>
        <dbReference type="ChEBI" id="CHEBI:13193"/>
        <dbReference type="ChEBI" id="CHEBI:15377"/>
        <dbReference type="ChEBI" id="CHEBI:16240"/>
        <dbReference type="ChEBI" id="CHEBI:17499"/>
    </reaction>
    <physiologicalReaction direction="left-to-right" evidence="12">
        <dbReference type="Rhea" id="RHEA:30276"/>
    </physiologicalReaction>
</comment>
<keyword evidence="3 13" id="KW-0349">Heme</keyword>
<dbReference type="GO" id="GO:0019825">
    <property type="term" value="F:oxygen binding"/>
    <property type="evidence" value="ECO:0007669"/>
    <property type="project" value="InterPro"/>
</dbReference>
<evidence type="ECO:0000256" key="13">
    <source>
        <dbReference type="RuleBase" id="RU000356"/>
    </source>
</evidence>
<dbReference type="InterPro" id="IPR009050">
    <property type="entry name" value="Globin-like_sf"/>
</dbReference>
<accession>W5NMK7</accession>
<evidence type="ECO:0000256" key="7">
    <source>
        <dbReference type="ARBA" id="ARBA00044551"/>
    </source>
</evidence>
<evidence type="ECO:0000256" key="1">
    <source>
        <dbReference type="ARBA" id="ARBA00008705"/>
    </source>
</evidence>
<keyword evidence="5" id="KW-0408">Iron</keyword>
<keyword evidence="13" id="KW-0813">Transport</keyword>
<evidence type="ECO:0000256" key="4">
    <source>
        <dbReference type="ARBA" id="ARBA00022723"/>
    </source>
</evidence>
<evidence type="ECO:0000256" key="12">
    <source>
        <dbReference type="ARBA" id="ARBA00049899"/>
    </source>
</evidence>
<evidence type="ECO:0000256" key="10">
    <source>
        <dbReference type="ARBA" id="ARBA00047393"/>
    </source>
</evidence>
<evidence type="ECO:0000259" key="14">
    <source>
        <dbReference type="PROSITE" id="PS01033"/>
    </source>
</evidence>
<keyword evidence="16" id="KW-1185">Reference proteome</keyword>
<dbReference type="Pfam" id="PF00042">
    <property type="entry name" value="Globin"/>
    <property type="match status" value="1"/>
</dbReference>
<dbReference type="Ensembl" id="ENSLOCT00000021904.1">
    <property type="protein sequence ID" value="ENSLOCP00000021866.1"/>
    <property type="gene ID" value="ENSLOCG00000017762.1"/>
</dbReference>
<dbReference type="eggNOG" id="KOG3378">
    <property type="taxonomic scope" value="Eukaryota"/>
</dbReference>
<evidence type="ECO:0000256" key="11">
    <source>
        <dbReference type="ARBA" id="ARBA00048118"/>
    </source>
</evidence>
<keyword evidence="13" id="KW-0561">Oxygen transport</keyword>
<reference evidence="16" key="1">
    <citation type="submission" date="2011-12" db="EMBL/GenBank/DDBJ databases">
        <title>The Draft Genome of Lepisosteus oculatus.</title>
        <authorList>
            <consortium name="The Broad Institute Genome Assembly &amp; Analysis Group"/>
            <consortium name="Computational R&amp;D Group"/>
            <consortium name="and Sequencing Platform"/>
            <person name="Di Palma F."/>
            <person name="Alfoldi J."/>
            <person name="Johnson J."/>
            <person name="Berlin A."/>
            <person name="Gnerre S."/>
            <person name="Jaffe D."/>
            <person name="MacCallum I."/>
            <person name="Young S."/>
            <person name="Walker B.J."/>
            <person name="Lander E.S."/>
            <person name="Lindblad-Toh K."/>
        </authorList>
    </citation>
    <scope>NUCLEOTIDE SEQUENCE [LARGE SCALE GENOMIC DNA]</scope>
</reference>
<name>W5NMK7_LEPOC</name>
<dbReference type="Proteomes" id="UP000018468">
    <property type="component" value="Linkage group LG10"/>
</dbReference>
<dbReference type="InParanoid" id="W5NMK7"/>
<dbReference type="HOGENOM" id="CLU_2910031_0_0_1"/>
<dbReference type="InterPro" id="IPR013314">
    <property type="entry name" value="Globin_lamprey/hagfish"/>
</dbReference>
<protein>
    <recommendedName>
        <fullName evidence="2">superoxide dismutase</fullName>
        <ecNumber evidence="2">1.15.1.1</ecNumber>
    </recommendedName>
    <alternativeName>
        <fullName evidence="7">Nitrite reductase CYGB</fullName>
    </alternativeName>
    <alternativeName>
        <fullName evidence="9">Pseudoperoxidase CYGB</fullName>
    </alternativeName>
    <alternativeName>
        <fullName evidence="8">Superoxide dismutase CYGB</fullName>
    </alternativeName>
</protein>
<dbReference type="Bgee" id="ENSLOCG00000017762">
    <property type="expression patterns" value="Expressed in camera-type eye and 8 other cell types or tissues"/>
</dbReference>
<evidence type="ECO:0000313" key="15">
    <source>
        <dbReference type="Ensembl" id="ENSLOCP00000021866.1"/>
    </source>
</evidence>
<evidence type="ECO:0000256" key="9">
    <source>
        <dbReference type="ARBA" id="ARBA00044569"/>
    </source>
</evidence>
<dbReference type="InterPro" id="IPR000971">
    <property type="entry name" value="Globin"/>
</dbReference>
<organism evidence="15 16">
    <name type="scientific">Lepisosteus oculatus</name>
    <name type="common">Spotted gar</name>
    <dbReference type="NCBI Taxonomy" id="7918"/>
    <lineage>
        <taxon>Eukaryota</taxon>
        <taxon>Metazoa</taxon>
        <taxon>Chordata</taxon>
        <taxon>Craniata</taxon>
        <taxon>Vertebrata</taxon>
        <taxon>Euteleostomi</taxon>
        <taxon>Actinopterygii</taxon>
        <taxon>Neopterygii</taxon>
        <taxon>Holostei</taxon>
        <taxon>Semionotiformes</taxon>
        <taxon>Lepisosteidae</taxon>
        <taxon>Lepisosteus</taxon>
    </lineage>
</organism>
<reference evidence="15" key="3">
    <citation type="submission" date="2025-09" db="UniProtKB">
        <authorList>
            <consortium name="Ensembl"/>
        </authorList>
    </citation>
    <scope>IDENTIFICATION</scope>
</reference>
<evidence type="ECO:0000256" key="3">
    <source>
        <dbReference type="ARBA" id="ARBA00022617"/>
    </source>
</evidence>
<evidence type="ECO:0000256" key="8">
    <source>
        <dbReference type="ARBA" id="ARBA00044562"/>
    </source>
</evidence>
<dbReference type="Gene3D" id="1.10.490.10">
    <property type="entry name" value="Globins"/>
    <property type="match status" value="1"/>
</dbReference>
<evidence type="ECO:0000256" key="2">
    <source>
        <dbReference type="ARBA" id="ARBA00012682"/>
    </source>
</evidence>
<dbReference type="PROSITE" id="PS01033">
    <property type="entry name" value="GLOBIN"/>
    <property type="match status" value="1"/>
</dbReference>
<dbReference type="SUPFAM" id="SSF46458">
    <property type="entry name" value="Globin-like"/>
    <property type="match status" value="1"/>
</dbReference>
<dbReference type="GO" id="GO:0004784">
    <property type="term" value="F:superoxide dismutase activity"/>
    <property type="evidence" value="ECO:0007669"/>
    <property type="project" value="UniProtKB-EC"/>
</dbReference>
<dbReference type="AlphaFoldDB" id="W5NMK7"/>
<proteinExistence type="inferred from homology"/>
<evidence type="ECO:0000256" key="6">
    <source>
        <dbReference type="ARBA" id="ARBA00044448"/>
    </source>
</evidence>
<dbReference type="PANTHER" id="PTHR46783:SF1">
    <property type="entry name" value="CYTOGLOBIN-1-RELATED"/>
    <property type="match status" value="1"/>
</dbReference>
<comment type="catalytic activity">
    <reaction evidence="6">
        <text>Fe(II)-heme b-[protein] + nitric oxide + O2 = Fe(III)-heme b-[protein] + nitrate</text>
        <dbReference type="Rhea" id="RHEA:78091"/>
        <dbReference type="Rhea" id="RHEA-COMP:18975"/>
        <dbReference type="Rhea" id="RHEA-COMP:18976"/>
        <dbReference type="ChEBI" id="CHEBI:15379"/>
        <dbReference type="ChEBI" id="CHEBI:16480"/>
        <dbReference type="ChEBI" id="CHEBI:17632"/>
        <dbReference type="ChEBI" id="CHEBI:55376"/>
        <dbReference type="ChEBI" id="CHEBI:60344"/>
    </reaction>
    <physiologicalReaction direction="left-to-right" evidence="6">
        <dbReference type="Rhea" id="RHEA:78092"/>
    </physiologicalReaction>
</comment>
<evidence type="ECO:0000256" key="5">
    <source>
        <dbReference type="ARBA" id="ARBA00023004"/>
    </source>
</evidence>
<dbReference type="STRING" id="7918.ENSLOCP00000021866"/>
<dbReference type="EC" id="1.15.1.1" evidence="2"/>
<dbReference type="OMA" id="WHITAAY"/>
<sequence length="62" mass="6887">SLPLSVPQILSGVMLQVLAEEYSDSFTQDVQQAWTKLMGVVYWHITAAYKEVGWVQLSSSAV</sequence>
<dbReference type="GO" id="GO:0005506">
    <property type="term" value="F:iron ion binding"/>
    <property type="evidence" value="ECO:0007669"/>
    <property type="project" value="InterPro"/>
</dbReference>
<evidence type="ECO:0000313" key="16">
    <source>
        <dbReference type="Proteomes" id="UP000018468"/>
    </source>
</evidence>
<dbReference type="PANTHER" id="PTHR46783">
    <property type="entry name" value="CYTOGLOBIN"/>
    <property type="match status" value="1"/>
</dbReference>
<comment type="catalytic activity">
    <reaction evidence="11">
        <text>Fe(III)-heme b-[protein] + nitric oxide + H2O = Fe(II)-heme b-[protein] + nitrite + 2 H(+)</text>
        <dbReference type="Rhea" id="RHEA:77711"/>
        <dbReference type="Rhea" id="RHEA-COMP:18975"/>
        <dbReference type="Rhea" id="RHEA-COMP:18976"/>
        <dbReference type="ChEBI" id="CHEBI:15377"/>
        <dbReference type="ChEBI" id="CHEBI:15378"/>
        <dbReference type="ChEBI" id="CHEBI:16301"/>
        <dbReference type="ChEBI" id="CHEBI:16480"/>
        <dbReference type="ChEBI" id="CHEBI:55376"/>
        <dbReference type="ChEBI" id="CHEBI:60344"/>
    </reaction>
    <physiologicalReaction direction="right-to-left" evidence="11">
        <dbReference type="Rhea" id="RHEA:77713"/>
    </physiologicalReaction>
</comment>
<dbReference type="GO" id="GO:0020037">
    <property type="term" value="F:heme binding"/>
    <property type="evidence" value="ECO:0007669"/>
    <property type="project" value="InterPro"/>
</dbReference>
<comment type="catalytic activity">
    <reaction evidence="10">
        <text>2 superoxide + 2 H(+) = H2O2 + O2</text>
        <dbReference type="Rhea" id="RHEA:20696"/>
        <dbReference type="ChEBI" id="CHEBI:15378"/>
        <dbReference type="ChEBI" id="CHEBI:15379"/>
        <dbReference type="ChEBI" id="CHEBI:16240"/>
        <dbReference type="ChEBI" id="CHEBI:18421"/>
        <dbReference type="EC" id="1.15.1.1"/>
    </reaction>
    <physiologicalReaction direction="left-to-right" evidence="10">
        <dbReference type="Rhea" id="RHEA:20697"/>
    </physiologicalReaction>
</comment>
<reference evidence="15" key="2">
    <citation type="submission" date="2025-08" db="UniProtKB">
        <authorList>
            <consortium name="Ensembl"/>
        </authorList>
    </citation>
    <scope>IDENTIFICATION</scope>
</reference>